<feature type="region of interest" description="Disordered" evidence="1">
    <location>
        <begin position="102"/>
        <end position="123"/>
    </location>
</feature>
<accession>A0ABW7ADN2</accession>
<feature type="domain" description="Putative Flp pilus-assembly TadG-like N-terminal" evidence="2">
    <location>
        <begin position="7"/>
        <end position="53"/>
    </location>
</feature>
<sequence length="123" mass="12659">MNPGQRGSATLWGVALMGLLMALATTFATVGSVRVARHRVNNAADLSALAAARLAVVDPEGACDRAAALATQNGVQLTQCTITNEIADVWTSLPISLPISGTRTLTGRSRAGPADADPTESHH</sequence>
<dbReference type="EMBL" id="JBICRM010000011">
    <property type="protein sequence ID" value="MFG1705470.1"/>
    <property type="molecule type" value="Genomic_DNA"/>
</dbReference>
<dbReference type="RefSeq" id="WP_393167829.1">
    <property type="nucleotide sequence ID" value="NZ_JBICRM010000011.1"/>
</dbReference>
<gene>
    <name evidence="3" type="ORF">ACFLIM_19960</name>
</gene>
<dbReference type="NCBIfam" id="TIGR03816">
    <property type="entry name" value="tadE_like_DECH"/>
    <property type="match status" value="1"/>
</dbReference>
<evidence type="ECO:0000256" key="1">
    <source>
        <dbReference type="SAM" id="MobiDB-lite"/>
    </source>
</evidence>
<dbReference type="InterPro" id="IPR028087">
    <property type="entry name" value="Tad_N"/>
</dbReference>
<organism evidence="3 4">
    <name type="scientific">Nonomuraea marmarensis</name>
    <dbReference type="NCBI Taxonomy" id="3351344"/>
    <lineage>
        <taxon>Bacteria</taxon>
        <taxon>Bacillati</taxon>
        <taxon>Actinomycetota</taxon>
        <taxon>Actinomycetes</taxon>
        <taxon>Streptosporangiales</taxon>
        <taxon>Streptosporangiaceae</taxon>
        <taxon>Nonomuraea</taxon>
    </lineage>
</organism>
<keyword evidence="4" id="KW-1185">Reference proteome</keyword>
<evidence type="ECO:0000313" key="3">
    <source>
        <dbReference type="EMBL" id="MFG1705470.1"/>
    </source>
</evidence>
<name>A0ABW7ADN2_9ACTN</name>
<protein>
    <submittedName>
        <fullName evidence="3">Rv3654c family TadE-like protein</fullName>
    </submittedName>
</protein>
<dbReference type="InterPro" id="IPR021202">
    <property type="entry name" value="Rv3654c-like"/>
</dbReference>
<reference evidence="3 4" key="1">
    <citation type="submission" date="2024-10" db="EMBL/GenBank/DDBJ databases">
        <authorList>
            <person name="Topkara A.R."/>
            <person name="Saygin H."/>
        </authorList>
    </citation>
    <scope>NUCLEOTIDE SEQUENCE [LARGE SCALE GENOMIC DNA]</scope>
    <source>
        <strain evidence="3 4">M3C6</strain>
    </source>
</reference>
<dbReference type="Proteomes" id="UP001603978">
    <property type="component" value="Unassembled WGS sequence"/>
</dbReference>
<evidence type="ECO:0000259" key="2">
    <source>
        <dbReference type="Pfam" id="PF13400"/>
    </source>
</evidence>
<proteinExistence type="predicted"/>
<dbReference type="Pfam" id="PF13400">
    <property type="entry name" value="Tad"/>
    <property type="match status" value="1"/>
</dbReference>
<comment type="caution">
    <text evidence="3">The sequence shown here is derived from an EMBL/GenBank/DDBJ whole genome shotgun (WGS) entry which is preliminary data.</text>
</comment>
<evidence type="ECO:0000313" key="4">
    <source>
        <dbReference type="Proteomes" id="UP001603978"/>
    </source>
</evidence>